<keyword evidence="3" id="KW-1185">Reference proteome</keyword>
<organism evidence="2 3">
    <name type="scientific">Chlamydomonas eustigma</name>
    <dbReference type="NCBI Taxonomy" id="1157962"/>
    <lineage>
        <taxon>Eukaryota</taxon>
        <taxon>Viridiplantae</taxon>
        <taxon>Chlorophyta</taxon>
        <taxon>core chlorophytes</taxon>
        <taxon>Chlorophyceae</taxon>
        <taxon>CS clade</taxon>
        <taxon>Chlamydomonadales</taxon>
        <taxon>Chlamydomonadaceae</taxon>
        <taxon>Chlamydomonas</taxon>
    </lineage>
</organism>
<feature type="region of interest" description="Disordered" evidence="1">
    <location>
        <begin position="1"/>
        <end position="24"/>
    </location>
</feature>
<name>A0A250X3P4_9CHLO</name>
<proteinExistence type="predicted"/>
<reference evidence="2 3" key="1">
    <citation type="submission" date="2017-08" db="EMBL/GenBank/DDBJ databases">
        <title>Acidophilic green algal genome provides insights into adaptation to an acidic environment.</title>
        <authorList>
            <person name="Hirooka S."/>
            <person name="Hirose Y."/>
            <person name="Kanesaki Y."/>
            <person name="Higuchi S."/>
            <person name="Fujiwara T."/>
            <person name="Onuma R."/>
            <person name="Era A."/>
            <person name="Ohbayashi R."/>
            <person name="Uzuka A."/>
            <person name="Nozaki H."/>
            <person name="Yoshikawa H."/>
            <person name="Miyagishima S.Y."/>
        </authorList>
    </citation>
    <scope>NUCLEOTIDE SEQUENCE [LARGE SCALE GENOMIC DNA]</scope>
    <source>
        <strain evidence="2 3">NIES-2499</strain>
    </source>
</reference>
<dbReference type="Proteomes" id="UP000232323">
    <property type="component" value="Unassembled WGS sequence"/>
</dbReference>
<dbReference type="EMBL" id="BEGY01000026">
    <property type="protein sequence ID" value="GAX77695.1"/>
    <property type="molecule type" value="Genomic_DNA"/>
</dbReference>
<protein>
    <submittedName>
        <fullName evidence="2">Uncharacterized protein</fullName>
    </submittedName>
</protein>
<sequence>MSPISLTHEVGPSARGKLRRGRPRRPRLIRLLQSEIVPDQTAACNSTSLLRLSPYQRLTVHSASILEVPSRTTASTVIGKPENNVSLTPCPVVWICIRQERSEASSPAQAYVLTSTSFDALLSAPVTPDVLHDFNVGLEPLLDSLTSLMTPTVVVEGHTFLQCKLRVGNWACFKLHVREGCFGPDPNDVMLPNILQLEECSPEEGPSDDPLSRTHSEHDHDLSLRSLYNVGNPLLVCEWLADPTEQKLLSHLSNLATLRLRKKAFSESAQGSFIPEDVQLSFVQSLTLEELVAEESSQAKTSIGVERVMKGQKGCDPRSLRAQVRGHEESVDDLETSPRRECESVIEINDYSEWCAASSQPSDGVGSKVVWDSSSAGVGPRHVAGRQVQRRKLASSSMIGSSSQSLWSSGSWCHARLKQTWGPKTLDELGFDERTVVQKIVEIQDVWMRCEDSPGGPRSIMAHDYARLLPSLPKWKDSM</sequence>
<evidence type="ECO:0000313" key="2">
    <source>
        <dbReference type="EMBL" id="GAX77695.1"/>
    </source>
</evidence>
<evidence type="ECO:0000256" key="1">
    <source>
        <dbReference type="SAM" id="MobiDB-lite"/>
    </source>
</evidence>
<dbReference type="AlphaFoldDB" id="A0A250X3P4"/>
<comment type="caution">
    <text evidence="2">The sequence shown here is derived from an EMBL/GenBank/DDBJ whole genome shotgun (WGS) entry which is preliminary data.</text>
</comment>
<accession>A0A250X3P4</accession>
<gene>
    <name evidence="2" type="ORF">CEUSTIGMA_g5138.t1</name>
</gene>
<evidence type="ECO:0000313" key="3">
    <source>
        <dbReference type="Proteomes" id="UP000232323"/>
    </source>
</evidence>